<accession>A0A183GD10</accession>
<feature type="region of interest" description="Disordered" evidence="1">
    <location>
        <begin position="133"/>
        <end position="159"/>
    </location>
</feature>
<evidence type="ECO:0000313" key="4">
    <source>
        <dbReference type="WBParaSite" id="HPBE_0002009601-mRNA-1"/>
    </source>
</evidence>
<sequence>MSSLVVKPPLNRTYVIFGGETTSEVSGVTEITLVDSLDKELTVELTTKEVITLAQQPPRLPQEGLDFIHDHGFTAPLCQNDSVVPDILIGIDHYWDVISPEAPICLPSGMVLSYTRFGTIVSGNSVFWKNRRSLSTPHQRSQHQSKKKTLSRDSGRLMH</sequence>
<reference evidence="4" key="2">
    <citation type="submission" date="2019-09" db="UniProtKB">
        <authorList>
            <consortium name="WormBaseParasite"/>
        </authorList>
    </citation>
    <scope>IDENTIFICATION</scope>
</reference>
<keyword evidence="3" id="KW-1185">Reference proteome</keyword>
<feature type="compositionally biased region" description="Basic and acidic residues" evidence="1">
    <location>
        <begin position="150"/>
        <end position="159"/>
    </location>
</feature>
<gene>
    <name evidence="2" type="ORF">HPBE_LOCUS20095</name>
</gene>
<evidence type="ECO:0000256" key="1">
    <source>
        <dbReference type="SAM" id="MobiDB-lite"/>
    </source>
</evidence>
<dbReference type="OrthoDB" id="5871399at2759"/>
<dbReference type="WBParaSite" id="HPBE_0002009601-mRNA-1">
    <property type="protein sequence ID" value="HPBE_0002009601-mRNA-1"/>
    <property type="gene ID" value="HPBE_0002009601"/>
</dbReference>
<dbReference type="Proteomes" id="UP000050761">
    <property type="component" value="Unassembled WGS sequence"/>
</dbReference>
<feature type="compositionally biased region" description="Basic residues" evidence="1">
    <location>
        <begin position="140"/>
        <end position="149"/>
    </location>
</feature>
<organism evidence="3 4">
    <name type="scientific">Heligmosomoides polygyrus</name>
    <name type="common">Parasitic roundworm</name>
    <dbReference type="NCBI Taxonomy" id="6339"/>
    <lineage>
        <taxon>Eukaryota</taxon>
        <taxon>Metazoa</taxon>
        <taxon>Ecdysozoa</taxon>
        <taxon>Nematoda</taxon>
        <taxon>Chromadorea</taxon>
        <taxon>Rhabditida</taxon>
        <taxon>Rhabditina</taxon>
        <taxon>Rhabditomorpha</taxon>
        <taxon>Strongyloidea</taxon>
        <taxon>Heligmosomidae</taxon>
        <taxon>Heligmosomoides</taxon>
    </lineage>
</organism>
<protein>
    <submittedName>
        <fullName evidence="4">DUF1758 domain-containing protein</fullName>
    </submittedName>
</protein>
<evidence type="ECO:0000313" key="3">
    <source>
        <dbReference type="Proteomes" id="UP000050761"/>
    </source>
</evidence>
<reference evidence="2 3" key="1">
    <citation type="submission" date="2018-11" db="EMBL/GenBank/DDBJ databases">
        <authorList>
            <consortium name="Pathogen Informatics"/>
        </authorList>
    </citation>
    <scope>NUCLEOTIDE SEQUENCE [LARGE SCALE GENOMIC DNA]</scope>
</reference>
<dbReference type="EMBL" id="UZAH01031856">
    <property type="protein sequence ID" value="VDP18228.1"/>
    <property type="molecule type" value="Genomic_DNA"/>
</dbReference>
<proteinExistence type="predicted"/>
<name>A0A183GD10_HELPZ</name>
<evidence type="ECO:0000313" key="2">
    <source>
        <dbReference type="EMBL" id="VDP18228.1"/>
    </source>
</evidence>
<accession>A0A3P8CAW7</accession>
<dbReference type="AlphaFoldDB" id="A0A183GD10"/>